<evidence type="ECO:0000256" key="2">
    <source>
        <dbReference type="SAM" id="SignalP"/>
    </source>
</evidence>
<evidence type="ECO:0000313" key="3">
    <source>
        <dbReference type="EnsemblMetazoa" id="Aqu2.1.33906_001"/>
    </source>
</evidence>
<feature type="signal peptide" evidence="2">
    <location>
        <begin position="1"/>
        <end position="19"/>
    </location>
</feature>
<feature type="transmembrane region" description="Helical" evidence="1">
    <location>
        <begin position="1121"/>
        <end position="1144"/>
    </location>
</feature>
<organism evidence="3">
    <name type="scientific">Amphimedon queenslandica</name>
    <name type="common">Sponge</name>
    <dbReference type="NCBI Taxonomy" id="400682"/>
    <lineage>
        <taxon>Eukaryota</taxon>
        <taxon>Metazoa</taxon>
        <taxon>Porifera</taxon>
        <taxon>Demospongiae</taxon>
        <taxon>Heteroscleromorpha</taxon>
        <taxon>Haplosclerida</taxon>
        <taxon>Niphatidae</taxon>
        <taxon>Amphimedon</taxon>
    </lineage>
</organism>
<dbReference type="InParanoid" id="A0A1X7V1R9"/>
<keyword evidence="1" id="KW-0812">Transmembrane</keyword>
<dbReference type="InterPro" id="IPR006626">
    <property type="entry name" value="PbH1"/>
</dbReference>
<dbReference type="SMART" id="SM00710">
    <property type="entry name" value="PbH1"/>
    <property type="match status" value="7"/>
</dbReference>
<feature type="transmembrane region" description="Helical" evidence="1">
    <location>
        <begin position="892"/>
        <end position="916"/>
    </location>
</feature>
<feature type="transmembrane region" description="Helical" evidence="1">
    <location>
        <begin position="842"/>
        <end position="872"/>
    </location>
</feature>
<feature type="transmembrane region" description="Helical" evidence="1">
    <location>
        <begin position="809"/>
        <end position="830"/>
    </location>
</feature>
<dbReference type="AlphaFoldDB" id="A0A1X7V1R9"/>
<name>A0A1X7V1R9_AMPQE</name>
<reference evidence="3" key="1">
    <citation type="submission" date="2017-05" db="UniProtKB">
        <authorList>
            <consortium name="EnsemblMetazoa"/>
        </authorList>
    </citation>
    <scope>IDENTIFICATION</scope>
</reference>
<proteinExistence type="predicted"/>
<protein>
    <recommendedName>
        <fullName evidence="4">G-protein coupled receptors family 3 profile domain-containing protein</fullName>
    </recommendedName>
</protein>
<dbReference type="OrthoDB" id="5989148at2759"/>
<keyword evidence="1" id="KW-1133">Transmembrane helix</keyword>
<feature type="transmembrane region" description="Helical" evidence="1">
    <location>
        <begin position="1069"/>
        <end position="1090"/>
    </location>
</feature>
<feature type="transmembrane region" description="Helical" evidence="1">
    <location>
        <begin position="928"/>
        <end position="947"/>
    </location>
</feature>
<evidence type="ECO:0008006" key="4">
    <source>
        <dbReference type="Google" id="ProtNLM"/>
    </source>
</evidence>
<dbReference type="EnsemblMetazoa" id="Aqu2.1.33906_001">
    <property type="protein sequence ID" value="Aqu2.1.33906_001"/>
    <property type="gene ID" value="Aqu2.1.33906"/>
</dbReference>
<accession>A0A1X7V1R9</accession>
<sequence length="1231" mass="135906">MSTNVLLIVLLSLPLLVSTDEYYIIARDGDYCPSATGGVMCYTLSYYTNQFELYFTDDTILYFLPGEHSLDGLLTIKEISNLTLKGLGDIETGFHETVTQSTVQIRCTNNTTSGLSFQNTDYITISGISFVDCGAPFNDTVNFLSSETYTTMNFISSINVSLERVSILNGTGMGLLLQNTLDIEIKDSSFSQNVIPPCTQAILCPGGNLLMQYFDTESTNNFTQININILNSNFSFGYSTELYITGGLGIDISSDVSYINLNVILDGLMLHGNTAILSPNLYYHFLCSAGINYNIIINNTVSVYGNAINSLPSNKLDITQINSGGFFLMDESRNHSQSYLSILNSEFSHNTVSNYGGIRINSFTPLLRVRIENCLIYNNTGNIGSALNVFTSRSFDSSPVLAVMTITNLTVNKNSLINFNEPLVGTTLLQNLDISISGLIISNNQGTGMVALGSILRFTGSANVYRNNSGINGGALALYESSYIILKPPVYISFLNNWAENKGGGIFVGQLTYTAKNIQTTCFYQLPNDDYSYNNETLQLFFDGNRAGASGSVLYGGNVENCSSNIRFTRAFNYQTQTGNSVVSSDVVGFCYCINDELDCLSSRYTLTTVAGQIFTIPVAAVGQKNGITLGVLQLTDYTLPTPTITNYSLSPSCNDVKYRIQVDSSEQVNAKLYLAREGVENLVNATNNKLVEVSLEPCPPGFLFDRLQGWCQCEAILLGVRQVECNVTRQSMTRNGGVWMGYNNDSKCTYIQENCPYSYCIDSNVTFNILDPDPQCALNRSGIMCGGCAEGLSLKLGTDQCGDCSNGYLALIILFALAGIGIIALLVVLNLTVSVGTINGIVFYANIVTTNSIILFPNGPIPVLSQFIAWINLDFGIEICFFNGMTALDRAWLQFVFPVYIWILVITLIILAKYFKRVANLLGNNAVPVLSTLLLLSYTKIFIASIDVLNGTQLRCGSISTWVWYNDPNVNYNDPSHVLLVIIVSIFLFGFALPYTLILLFNYSIGLALNADKCHKCGCHQQRLSIRLAFETYNSPYKAPYTFWTGLLLLIRFISVFVVSFSKLDTHSPAMMTMLCVLIVLQAAFGGVYKKKALDILELWCLLNLAFIIVFGNRGTTTTIITSIGISLMLITFVGIIMYHTAIKVLETTRGQKLDSKLREYYKEKRNGKRIDAVNKLDSDTRDRTVSVTSIELNRRETLLTSDFQQEAIVRSHKSRDSTFEAVFTNKYTQ</sequence>
<evidence type="ECO:0000256" key="1">
    <source>
        <dbReference type="SAM" id="Phobius"/>
    </source>
</evidence>
<feature type="chain" id="PRO_5010866597" description="G-protein coupled receptors family 3 profile domain-containing protein" evidence="2">
    <location>
        <begin position="20"/>
        <end position="1231"/>
    </location>
</feature>
<keyword evidence="2" id="KW-0732">Signal</keyword>
<feature type="transmembrane region" description="Helical" evidence="1">
    <location>
        <begin position="1042"/>
        <end position="1063"/>
    </location>
</feature>
<keyword evidence="1" id="KW-0472">Membrane</keyword>
<feature type="transmembrane region" description="Helical" evidence="1">
    <location>
        <begin position="1097"/>
        <end position="1115"/>
    </location>
</feature>
<feature type="transmembrane region" description="Helical" evidence="1">
    <location>
        <begin position="979"/>
        <end position="1004"/>
    </location>
</feature>